<feature type="transmembrane region" description="Helical" evidence="9">
    <location>
        <begin position="240"/>
        <end position="261"/>
    </location>
</feature>
<evidence type="ECO:0000256" key="3">
    <source>
        <dbReference type="ARBA" id="ARBA00022692"/>
    </source>
</evidence>
<dbReference type="GO" id="GO:0005886">
    <property type="term" value="C:plasma membrane"/>
    <property type="evidence" value="ECO:0007669"/>
    <property type="project" value="UniProtKB-SubCell"/>
</dbReference>
<feature type="transmembrane region" description="Helical" evidence="9">
    <location>
        <begin position="314"/>
        <end position="331"/>
    </location>
</feature>
<sequence length="628" mass="71168">MAAKFCSQKLEEYKNLVVYHGAFMTTICILNVTFSIVTVIANIFVIRALWKASSIPGNLRRLFMSLAVSDLCVALIPQLTFGIVVAVMLKRSGSGNYDFGFFCPTILSIRHFFIVLLIAASFFTVTAIATDRLLAICLHLRYQELVTSTRVSIALICLWFSSGIAASIFVAFPGKGIILIVIAFVGFTITTIAYCRIYKVVRYHRIQIYACQNRPADATRGSHVTMVTFLREAKSTINSFFVYVIFVVCYVPYLCTIFMLITDRFRLSFLVANYTSFFLMLLNSFLNPLVYCWRYREVRQIVIGMFTETYDSNVNIKVNFLMVCGVTTFLLCKKKNANPYQVEEYRKLIRHNETFMLVFCVLNLIFPLVAVLGNLLVIRALWKSSSIPAKLRKLFLSLAVSDLAVGLLAQLMFGVINAVMLKMAEDGNYDISFLCPTISNARFFWLLFLTSASFLTISGIAVDRLLAISLHLRYQELVTSRKIVLALATSWLASAVTASTFVVLPEKNTLVVIVVGFVGFVVTTAAYIRIYKVVRYHRAQLQAQRGRSEVNSIAFLREGKSALNTLYVYIVYFVCYFPYLCTLAILTTDNLNMSFILANHVSFFLTLLNSSLNPLVYCWRYREIRESV</sequence>
<feature type="transmembrane region" description="Helical" evidence="9">
    <location>
        <begin position="355"/>
        <end position="382"/>
    </location>
</feature>
<comment type="caution">
    <text evidence="11">The sequence shown here is derived from an EMBL/GenBank/DDBJ whole genome shotgun (WGS) entry which is preliminary data.</text>
</comment>
<proteinExistence type="predicted"/>
<evidence type="ECO:0000256" key="8">
    <source>
        <dbReference type="ARBA" id="ARBA00023224"/>
    </source>
</evidence>
<evidence type="ECO:0000256" key="5">
    <source>
        <dbReference type="ARBA" id="ARBA00023040"/>
    </source>
</evidence>
<evidence type="ECO:0000256" key="4">
    <source>
        <dbReference type="ARBA" id="ARBA00022989"/>
    </source>
</evidence>
<evidence type="ECO:0000256" key="2">
    <source>
        <dbReference type="ARBA" id="ARBA00022475"/>
    </source>
</evidence>
<keyword evidence="2" id="KW-1003">Cell membrane</keyword>
<keyword evidence="4 9" id="KW-1133">Transmembrane helix</keyword>
<dbReference type="InterPro" id="IPR050569">
    <property type="entry name" value="TAAR"/>
</dbReference>
<feature type="transmembrane region" description="Helical" evidence="9">
    <location>
        <begin position="566"/>
        <end position="587"/>
    </location>
</feature>
<dbReference type="GO" id="GO:0004930">
    <property type="term" value="F:G protein-coupled receptor activity"/>
    <property type="evidence" value="ECO:0007669"/>
    <property type="project" value="UniProtKB-KW"/>
</dbReference>
<organism evidence="11 12">
    <name type="scientific">Pocillopora meandrina</name>
    <dbReference type="NCBI Taxonomy" id="46732"/>
    <lineage>
        <taxon>Eukaryota</taxon>
        <taxon>Metazoa</taxon>
        <taxon>Cnidaria</taxon>
        <taxon>Anthozoa</taxon>
        <taxon>Hexacorallia</taxon>
        <taxon>Scleractinia</taxon>
        <taxon>Astrocoeniina</taxon>
        <taxon>Pocilloporidae</taxon>
        <taxon>Pocillopora</taxon>
    </lineage>
</organism>
<feature type="transmembrane region" description="Helical" evidence="9">
    <location>
        <begin position="510"/>
        <end position="528"/>
    </location>
</feature>
<evidence type="ECO:0000256" key="7">
    <source>
        <dbReference type="ARBA" id="ARBA00023170"/>
    </source>
</evidence>
<accession>A0AAU9VYV5</accession>
<feature type="transmembrane region" description="Helical" evidence="9">
    <location>
        <begin position="109"/>
        <end position="130"/>
    </location>
</feature>
<dbReference type="PRINTS" id="PR00237">
    <property type="entry name" value="GPCRRHODOPSN"/>
</dbReference>
<dbReference type="PANTHER" id="PTHR24249:SF372">
    <property type="entry name" value="G-PROTEIN COUPLED RECEPTORS FAMILY 1 PROFILE DOMAIN-CONTAINING PROTEIN"/>
    <property type="match status" value="1"/>
</dbReference>
<evidence type="ECO:0000256" key="6">
    <source>
        <dbReference type="ARBA" id="ARBA00023136"/>
    </source>
</evidence>
<dbReference type="SUPFAM" id="SSF81321">
    <property type="entry name" value="Family A G protein-coupled receptor-like"/>
    <property type="match status" value="2"/>
</dbReference>
<comment type="subcellular location">
    <subcellularLocation>
        <location evidence="1">Cell membrane</location>
        <topology evidence="1">Multi-pass membrane protein</topology>
    </subcellularLocation>
</comment>
<dbReference type="Proteomes" id="UP001159428">
    <property type="component" value="Unassembled WGS sequence"/>
</dbReference>
<keyword evidence="12" id="KW-1185">Reference proteome</keyword>
<dbReference type="Pfam" id="PF00001">
    <property type="entry name" value="7tm_1"/>
    <property type="match status" value="3"/>
</dbReference>
<dbReference type="PROSITE" id="PS50262">
    <property type="entry name" value="G_PROTEIN_RECEP_F1_2"/>
    <property type="match status" value="2"/>
</dbReference>
<dbReference type="Gene3D" id="1.20.1070.10">
    <property type="entry name" value="Rhodopsin 7-helix transmembrane proteins"/>
    <property type="match status" value="2"/>
</dbReference>
<feature type="transmembrane region" description="Helical" evidence="9">
    <location>
        <begin position="17"/>
        <end position="50"/>
    </location>
</feature>
<feature type="transmembrane region" description="Helical" evidence="9">
    <location>
        <begin position="441"/>
        <end position="462"/>
    </location>
</feature>
<dbReference type="AlphaFoldDB" id="A0AAU9VYV5"/>
<keyword evidence="6 9" id="KW-0472">Membrane</keyword>
<feature type="domain" description="G-protein coupled receptors family 1 profile" evidence="10">
    <location>
        <begin position="41"/>
        <end position="291"/>
    </location>
</feature>
<evidence type="ECO:0000256" key="9">
    <source>
        <dbReference type="SAM" id="Phobius"/>
    </source>
</evidence>
<keyword evidence="8" id="KW-0807">Transducer</keyword>
<name>A0AAU9VYV5_9CNID</name>
<feature type="transmembrane region" description="Helical" evidence="9">
    <location>
        <begin position="62"/>
        <end position="89"/>
    </location>
</feature>
<feature type="transmembrane region" description="Helical" evidence="9">
    <location>
        <begin position="177"/>
        <end position="197"/>
    </location>
</feature>
<feature type="domain" description="G-protein coupled receptors family 1 profile" evidence="10">
    <location>
        <begin position="373"/>
        <end position="617"/>
    </location>
</feature>
<dbReference type="EMBL" id="CALNXJ010000004">
    <property type="protein sequence ID" value="CAH3038926.1"/>
    <property type="molecule type" value="Genomic_DNA"/>
</dbReference>
<feature type="transmembrane region" description="Helical" evidence="9">
    <location>
        <begin position="151"/>
        <end position="171"/>
    </location>
</feature>
<evidence type="ECO:0000256" key="1">
    <source>
        <dbReference type="ARBA" id="ARBA00004651"/>
    </source>
</evidence>
<dbReference type="PANTHER" id="PTHR24249">
    <property type="entry name" value="HISTAMINE RECEPTOR-RELATED G-PROTEIN COUPLED RECEPTOR"/>
    <property type="match status" value="1"/>
</dbReference>
<dbReference type="CDD" id="cd00637">
    <property type="entry name" value="7tm_classA_rhodopsin-like"/>
    <property type="match status" value="2"/>
</dbReference>
<evidence type="ECO:0000313" key="11">
    <source>
        <dbReference type="EMBL" id="CAH3038926.1"/>
    </source>
</evidence>
<dbReference type="InterPro" id="IPR000276">
    <property type="entry name" value="GPCR_Rhodpsn"/>
</dbReference>
<evidence type="ECO:0000313" key="12">
    <source>
        <dbReference type="Proteomes" id="UP001159428"/>
    </source>
</evidence>
<gene>
    <name evidence="11" type="ORF">PMEA_00021995</name>
</gene>
<feature type="non-terminal residue" evidence="11">
    <location>
        <position position="628"/>
    </location>
</feature>
<keyword evidence="7" id="KW-0675">Receptor</keyword>
<keyword evidence="3 9" id="KW-0812">Transmembrane</keyword>
<feature type="transmembrane region" description="Helical" evidence="9">
    <location>
        <begin position="483"/>
        <end position="504"/>
    </location>
</feature>
<protein>
    <recommendedName>
        <fullName evidence="10">G-protein coupled receptors family 1 profile domain-containing protein</fullName>
    </recommendedName>
</protein>
<keyword evidence="5" id="KW-0297">G-protein coupled receptor</keyword>
<feature type="transmembrane region" description="Helical" evidence="9">
    <location>
        <begin position="593"/>
        <end position="619"/>
    </location>
</feature>
<reference evidence="11 12" key="1">
    <citation type="submission" date="2022-05" db="EMBL/GenBank/DDBJ databases">
        <authorList>
            <consortium name="Genoscope - CEA"/>
            <person name="William W."/>
        </authorList>
    </citation>
    <scope>NUCLEOTIDE SEQUENCE [LARGE SCALE GENOMIC DNA]</scope>
</reference>
<evidence type="ECO:0000259" key="10">
    <source>
        <dbReference type="PROSITE" id="PS50262"/>
    </source>
</evidence>
<feature type="transmembrane region" description="Helical" evidence="9">
    <location>
        <begin position="267"/>
        <end position="293"/>
    </location>
</feature>
<feature type="transmembrane region" description="Helical" evidence="9">
    <location>
        <begin position="394"/>
        <end position="421"/>
    </location>
</feature>
<dbReference type="InterPro" id="IPR017452">
    <property type="entry name" value="GPCR_Rhodpsn_7TM"/>
</dbReference>